<reference evidence="2 3" key="1">
    <citation type="submission" date="2023-07" db="EMBL/GenBank/DDBJ databases">
        <title>Comparative genomics of wheat-associated soil bacteria to identify genetic determinants of phenazine resistance.</title>
        <authorList>
            <person name="Mouncey N."/>
        </authorList>
    </citation>
    <scope>NUCLEOTIDE SEQUENCE [LARGE SCALE GENOMIC DNA]</scope>
    <source>
        <strain evidence="2 3">W2I16</strain>
    </source>
</reference>
<sequence length="79" mass="8864">MCVRPEVTERVEQTCDPDVVHFLDGRNVHAYIHAVSTPDKTGSENFNEPGHSPTRPSHKGVTSMQLRMRIRGPVRPTSL</sequence>
<evidence type="ECO:0000313" key="3">
    <source>
        <dbReference type="Proteomes" id="UP001223072"/>
    </source>
</evidence>
<protein>
    <recommendedName>
        <fullName evidence="4">Transposase</fullName>
    </recommendedName>
</protein>
<accession>A0ABU0RZ71</accession>
<keyword evidence="3" id="KW-1185">Reference proteome</keyword>
<dbReference type="EMBL" id="JAUSZS010000008">
    <property type="protein sequence ID" value="MDQ0936210.1"/>
    <property type="molecule type" value="Genomic_DNA"/>
</dbReference>
<evidence type="ECO:0008006" key="4">
    <source>
        <dbReference type="Google" id="ProtNLM"/>
    </source>
</evidence>
<gene>
    <name evidence="2" type="ORF">QFZ49_006185</name>
</gene>
<organism evidence="2 3">
    <name type="scientific">Streptomyces turgidiscabies</name>
    <dbReference type="NCBI Taxonomy" id="85558"/>
    <lineage>
        <taxon>Bacteria</taxon>
        <taxon>Bacillati</taxon>
        <taxon>Actinomycetota</taxon>
        <taxon>Actinomycetes</taxon>
        <taxon>Kitasatosporales</taxon>
        <taxon>Streptomycetaceae</taxon>
        <taxon>Streptomyces</taxon>
    </lineage>
</organism>
<proteinExistence type="predicted"/>
<evidence type="ECO:0000313" key="2">
    <source>
        <dbReference type="EMBL" id="MDQ0936210.1"/>
    </source>
</evidence>
<feature type="region of interest" description="Disordered" evidence="1">
    <location>
        <begin position="37"/>
        <end position="79"/>
    </location>
</feature>
<dbReference type="Proteomes" id="UP001223072">
    <property type="component" value="Unassembled WGS sequence"/>
</dbReference>
<name>A0ABU0RZ71_9ACTN</name>
<comment type="caution">
    <text evidence="2">The sequence shown here is derived from an EMBL/GenBank/DDBJ whole genome shotgun (WGS) entry which is preliminary data.</text>
</comment>
<evidence type="ECO:0000256" key="1">
    <source>
        <dbReference type="SAM" id="MobiDB-lite"/>
    </source>
</evidence>